<dbReference type="InterPro" id="IPR050595">
    <property type="entry name" value="Bact_response_regulator"/>
</dbReference>
<dbReference type="PANTHER" id="PTHR44591:SF3">
    <property type="entry name" value="RESPONSE REGULATORY DOMAIN-CONTAINING PROTEIN"/>
    <property type="match status" value="1"/>
</dbReference>
<evidence type="ECO:0000256" key="1">
    <source>
        <dbReference type="ARBA" id="ARBA00022553"/>
    </source>
</evidence>
<name>A0A0S7XMN6_9BACT</name>
<protein>
    <recommendedName>
        <fullName evidence="3">Response regulatory domain-containing protein</fullName>
    </recommendedName>
</protein>
<evidence type="ECO:0000259" key="3">
    <source>
        <dbReference type="PROSITE" id="PS50110"/>
    </source>
</evidence>
<dbReference type="Gene3D" id="3.40.50.2300">
    <property type="match status" value="1"/>
</dbReference>
<dbReference type="AlphaFoldDB" id="A0A0S7XMN6"/>
<evidence type="ECO:0000313" key="5">
    <source>
        <dbReference type="Proteomes" id="UP000052020"/>
    </source>
</evidence>
<dbReference type="SUPFAM" id="SSF52172">
    <property type="entry name" value="CheY-like"/>
    <property type="match status" value="1"/>
</dbReference>
<feature type="modified residue" description="4-aspartylphosphate" evidence="2">
    <location>
        <position position="57"/>
    </location>
</feature>
<dbReference type="GO" id="GO:0000160">
    <property type="term" value="P:phosphorelay signal transduction system"/>
    <property type="evidence" value="ECO:0007669"/>
    <property type="project" value="InterPro"/>
</dbReference>
<evidence type="ECO:0000313" key="4">
    <source>
        <dbReference type="EMBL" id="KPJ63654.1"/>
    </source>
</evidence>
<dbReference type="Pfam" id="PF00072">
    <property type="entry name" value="Response_reg"/>
    <property type="match status" value="1"/>
</dbReference>
<dbReference type="EMBL" id="LIZY01000070">
    <property type="protein sequence ID" value="KPJ63654.1"/>
    <property type="molecule type" value="Genomic_DNA"/>
</dbReference>
<dbReference type="PROSITE" id="PS50110">
    <property type="entry name" value="RESPONSE_REGULATORY"/>
    <property type="match status" value="1"/>
</dbReference>
<dbReference type="InterPro" id="IPR001789">
    <property type="entry name" value="Sig_transdc_resp-reg_receiver"/>
</dbReference>
<dbReference type="SMART" id="SM00448">
    <property type="entry name" value="REC"/>
    <property type="match status" value="1"/>
</dbReference>
<organism evidence="4 5">
    <name type="scientific">candidate division KD3-62 bacterium DG_56</name>
    <dbReference type="NCBI Taxonomy" id="1704032"/>
    <lineage>
        <taxon>Bacteria</taxon>
        <taxon>candidate division KD3-62</taxon>
    </lineage>
</organism>
<sequence>MAEPTKILVIDDEPEVCEAVSRRLTRDGHVVQTAVSEQEALDKIRQAAPPYEVVVTDMVMDSPTTGMTLMEAAVVRDVFTEVIVLTAYGSVANAVECMKA</sequence>
<feature type="domain" description="Response regulatory" evidence="3">
    <location>
        <begin position="6"/>
        <end position="100"/>
    </location>
</feature>
<evidence type="ECO:0000256" key="2">
    <source>
        <dbReference type="PROSITE-ProRule" id="PRU00169"/>
    </source>
</evidence>
<reference evidence="4 5" key="1">
    <citation type="journal article" date="2015" name="Microbiome">
        <title>Genomic resolution of linkages in carbon, nitrogen, and sulfur cycling among widespread estuary sediment bacteria.</title>
        <authorList>
            <person name="Baker B.J."/>
            <person name="Lazar C.S."/>
            <person name="Teske A.P."/>
            <person name="Dick G.J."/>
        </authorList>
    </citation>
    <scope>NUCLEOTIDE SEQUENCE [LARGE SCALE GENOMIC DNA]</scope>
    <source>
        <strain evidence="4">DG_56</strain>
    </source>
</reference>
<accession>A0A0S7XMN6</accession>
<proteinExistence type="predicted"/>
<dbReference type="PANTHER" id="PTHR44591">
    <property type="entry name" value="STRESS RESPONSE REGULATOR PROTEIN 1"/>
    <property type="match status" value="1"/>
</dbReference>
<dbReference type="InterPro" id="IPR011006">
    <property type="entry name" value="CheY-like_superfamily"/>
</dbReference>
<comment type="caution">
    <text evidence="4">The sequence shown here is derived from an EMBL/GenBank/DDBJ whole genome shotgun (WGS) entry which is preliminary data.</text>
</comment>
<gene>
    <name evidence="4" type="ORF">AMK68_03425</name>
</gene>
<keyword evidence="1 2" id="KW-0597">Phosphoprotein</keyword>
<dbReference type="Proteomes" id="UP000052020">
    <property type="component" value="Unassembled WGS sequence"/>
</dbReference>
<feature type="non-terminal residue" evidence="4">
    <location>
        <position position="100"/>
    </location>
</feature>